<dbReference type="InterPro" id="IPR013538">
    <property type="entry name" value="ASHA1/2-like_C"/>
</dbReference>
<gene>
    <name evidence="3" type="ORF">DSM104635_02781</name>
</gene>
<dbReference type="Pfam" id="PF08327">
    <property type="entry name" value="AHSA1"/>
    <property type="match status" value="1"/>
</dbReference>
<sequence>MSVIELAPLVKTLELKRSADDAFRIYVHEAAKWWPLDTHALSPENNTKAIDHVVEPRIGGRVYEVAEDGRTFEWGEVLAYEPGRRFAMTWQLGQPRAQSGDVEVVFEPTGAETCRVTLTHSAWERMGDKGQQMREGYNMGWQSVFGERFANYVNTR</sequence>
<dbReference type="KEGG" id="tsv:DSM104635_02781"/>
<dbReference type="SUPFAM" id="SSF55961">
    <property type="entry name" value="Bet v1-like"/>
    <property type="match status" value="1"/>
</dbReference>
<evidence type="ECO:0000256" key="1">
    <source>
        <dbReference type="ARBA" id="ARBA00006817"/>
    </source>
</evidence>
<organism evidence="3 4">
    <name type="scientific">Terricaulis silvestris</name>
    <dbReference type="NCBI Taxonomy" id="2686094"/>
    <lineage>
        <taxon>Bacteria</taxon>
        <taxon>Pseudomonadati</taxon>
        <taxon>Pseudomonadota</taxon>
        <taxon>Alphaproteobacteria</taxon>
        <taxon>Caulobacterales</taxon>
        <taxon>Caulobacteraceae</taxon>
        <taxon>Terricaulis</taxon>
    </lineage>
</organism>
<dbReference type="RefSeq" id="WP_158766748.1">
    <property type="nucleotide sequence ID" value="NZ_CP047045.1"/>
</dbReference>
<dbReference type="Gene3D" id="3.30.530.20">
    <property type="match status" value="1"/>
</dbReference>
<reference evidence="4" key="1">
    <citation type="submission" date="2019-12" db="EMBL/GenBank/DDBJ databases">
        <title>Complete genome of Terracaulis silvestris 0127_4.</title>
        <authorList>
            <person name="Vieira S."/>
            <person name="Riedel T."/>
            <person name="Sproer C."/>
            <person name="Pascual J."/>
            <person name="Boedeker C."/>
            <person name="Overmann J."/>
        </authorList>
    </citation>
    <scope>NUCLEOTIDE SEQUENCE [LARGE SCALE GENOMIC DNA]</scope>
    <source>
        <strain evidence="4">0127_4</strain>
    </source>
</reference>
<dbReference type="AlphaFoldDB" id="A0A6I6MR82"/>
<dbReference type="Proteomes" id="UP000431269">
    <property type="component" value="Chromosome"/>
</dbReference>
<keyword evidence="4" id="KW-1185">Reference proteome</keyword>
<comment type="similarity">
    <text evidence="1">Belongs to the AHA1 family.</text>
</comment>
<name>A0A6I6MR82_9CAUL</name>
<evidence type="ECO:0000313" key="3">
    <source>
        <dbReference type="EMBL" id="QGZ95926.1"/>
    </source>
</evidence>
<feature type="domain" description="Activator of Hsp90 ATPase homologue 1/2-like C-terminal" evidence="2">
    <location>
        <begin position="33"/>
        <end position="153"/>
    </location>
</feature>
<accession>A0A6I6MR82</accession>
<dbReference type="EMBL" id="CP047045">
    <property type="protein sequence ID" value="QGZ95926.1"/>
    <property type="molecule type" value="Genomic_DNA"/>
</dbReference>
<protein>
    <submittedName>
        <fullName evidence="3">Activator of Hsp90 ATPase</fullName>
    </submittedName>
</protein>
<proteinExistence type="inferred from homology"/>
<evidence type="ECO:0000313" key="4">
    <source>
        <dbReference type="Proteomes" id="UP000431269"/>
    </source>
</evidence>
<evidence type="ECO:0000259" key="2">
    <source>
        <dbReference type="Pfam" id="PF08327"/>
    </source>
</evidence>
<dbReference type="InterPro" id="IPR023393">
    <property type="entry name" value="START-like_dom_sf"/>
</dbReference>